<evidence type="ECO:0000313" key="2">
    <source>
        <dbReference type="EMBL" id="ENO17146.1"/>
    </source>
</evidence>
<proteinExistence type="predicted"/>
<reference evidence="2 3" key="1">
    <citation type="journal article" date="2013" name="Genome Announc.">
        <title>Genome Sequence of the Polycyclic Aromatic Hydrocarbon-Degrading Bacterium Strain Marinobacter nanhaiticus D15-8WT.</title>
        <authorList>
            <person name="Cui Z."/>
            <person name="Gao W."/>
            <person name="Li Q."/>
            <person name="Xu G."/>
            <person name="Zheng L."/>
        </authorList>
    </citation>
    <scope>NUCLEOTIDE SEQUENCE [LARGE SCALE GENOMIC DNA]</scope>
    <source>
        <strain evidence="2 3">D15-8W</strain>
    </source>
</reference>
<dbReference type="AlphaFoldDB" id="N6X028"/>
<accession>N6X028</accession>
<protein>
    <recommendedName>
        <fullName evidence="4">YceK/YidQ family lipoprotein</fullName>
    </recommendedName>
</protein>
<dbReference type="OrthoDB" id="6636951at2"/>
<dbReference type="PATRIC" id="fig|626887.3.peg.137"/>
<dbReference type="HOGENOM" id="CLU_2862557_0_0_6"/>
<comment type="caution">
    <text evidence="2">The sequence shown here is derived from an EMBL/GenBank/DDBJ whole genome shotgun (WGS) entry which is preliminary data.</text>
</comment>
<gene>
    <name evidence="2" type="ORF">J057_00734</name>
</gene>
<keyword evidence="3" id="KW-1185">Reference proteome</keyword>
<feature type="chain" id="PRO_5004127400" description="YceK/YidQ family lipoprotein" evidence="1">
    <location>
        <begin position="21"/>
        <end position="64"/>
    </location>
</feature>
<dbReference type="EMBL" id="APLQ01000005">
    <property type="protein sequence ID" value="ENO17146.1"/>
    <property type="molecule type" value="Genomic_DNA"/>
</dbReference>
<organism evidence="2 3">
    <name type="scientific">Marinobacter nanhaiticus D15-8W</name>
    <dbReference type="NCBI Taxonomy" id="626887"/>
    <lineage>
        <taxon>Bacteria</taxon>
        <taxon>Pseudomonadati</taxon>
        <taxon>Pseudomonadota</taxon>
        <taxon>Gammaproteobacteria</taxon>
        <taxon>Pseudomonadales</taxon>
        <taxon>Marinobacteraceae</taxon>
        <taxon>Marinobacter</taxon>
    </lineage>
</organism>
<dbReference type="Proteomes" id="UP000013165">
    <property type="component" value="Unassembled WGS sequence"/>
</dbReference>
<dbReference type="PROSITE" id="PS51257">
    <property type="entry name" value="PROKAR_LIPOPROTEIN"/>
    <property type="match status" value="1"/>
</dbReference>
<evidence type="ECO:0008006" key="4">
    <source>
        <dbReference type="Google" id="ProtNLM"/>
    </source>
</evidence>
<evidence type="ECO:0000256" key="1">
    <source>
        <dbReference type="SAM" id="SignalP"/>
    </source>
</evidence>
<dbReference type="RefSeq" id="WP_004578798.1">
    <property type="nucleotide sequence ID" value="NZ_AP028879.1"/>
</dbReference>
<evidence type="ECO:0000313" key="3">
    <source>
        <dbReference type="Proteomes" id="UP000013165"/>
    </source>
</evidence>
<dbReference type="STRING" id="626887.J057_00734"/>
<name>N6X028_9GAMM</name>
<feature type="signal peptide" evidence="1">
    <location>
        <begin position="1"/>
        <end position="20"/>
    </location>
</feature>
<keyword evidence="1" id="KW-0732">Signal</keyword>
<sequence length="64" mass="6950">MVLRLSIVLALAIAAGGCSTVEVSGTGDFYTLSDRNVIERDLTRPVGINNEPEYPKYHTFPAPL</sequence>